<comment type="subcellular location">
    <subcellularLocation>
        <location evidence="13">Cytoplasm</location>
    </subcellularLocation>
</comment>
<dbReference type="SUPFAM" id="SSF55326">
    <property type="entry name" value="PurM N-terminal domain-like"/>
    <property type="match status" value="1"/>
</dbReference>
<gene>
    <name evidence="13 16" type="primary">purM</name>
    <name evidence="16" type="ORF">MGMO_26c00180</name>
</gene>
<dbReference type="SUPFAM" id="SSF56042">
    <property type="entry name" value="PurM C-terminal domain-like"/>
    <property type="match status" value="1"/>
</dbReference>
<dbReference type="GO" id="GO:0004641">
    <property type="term" value="F:phosphoribosylformylglycinamidine cyclo-ligase activity"/>
    <property type="evidence" value="ECO:0007669"/>
    <property type="project" value="UniProtKB-UniRule"/>
</dbReference>
<evidence type="ECO:0000313" key="16">
    <source>
        <dbReference type="EMBL" id="ESS73306.1"/>
    </source>
</evidence>
<evidence type="ECO:0000256" key="7">
    <source>
        <dbReference type="ARBA" id="ARBA00022755"/>
    </source>
</evidence>
<dbReference type="PATRIC" id="fig|1116472.3.peg.841"/>
<dbReference type="eggNOG" id="COG0150">
    <property type="taxonomic scope" value="Bacteria"/>
</dbReference>
<dbReference type="NCBIfam" id="TIGR00878">
    <property type="entry name" value="purM"/>
    <property type="match status" value="1"/>
</dbReference>
<dbReference type="FunFam" id="3.90.650.10:FF:000001">
    <property type="entry name" value="Phosphoribosylformylglycinamidine cyclo-ligase"/>
    <property type="match status" value="1"/>
</dbReference>
<keyword evidence="5 13" id="KW-0436">Ligase</keyword>
<dbReference type="InterPro" id="IPR036921">
    <property type="entry name" value="PurM-like_N_sf"/>
</dbReference>
<keyword evidence="17" id="KW-1185">Reference proteome</keyword>
<dbReference type="STRING" id="1116472.MGMO_26c00180"/>
<evidence type="ECO:0000256" key="4">
    <source>
        <dbReference type="ARBA" id="ARBA00020367"/>
    </source>
</evidence>
<evidence type="ECO:0000256" key="10">
    <source>
        <dbReference type="ARBA" id="ARBA00032931"/>
    </source>
</evidence>
<protein>
    <recommendedName>
        <fullName evidence="4 13">Phosphoribosylformylglycinamidine cyclo-ligase</fullName>
        <ecNumber evidence="3 13">6.3.3.1</ecNumber>
    </recommendedName>
    <alternativeName>
        <fullName evidence="10 13">AIR synthase</fullName>
    </alternativeName>
    <alternativeName>
        <fullName evidence="11 13">AIRS</fullName>
    </alternativeName>
    <alternativeName>
        <fullName evidence="9 13">Phosphoribosyl-aminoimidazole synthetase</fullName>
    </alternativeName>
</protein>
<evidence type="ECO:0000259" key="14">
    <source>
        <dbReference type="Pfam" id="PF00586"/>
    </source>
</evidence>
<dbReference type="EMBL" id="AYLO01000026">
    <property type="protein sequence ID" value="ESS73306.1"/>
    <property type="molecule type" value="Genomic_DNA"/>
</dbReference>
<dbReference type="GO" id="GO:0005524">
    <property type="term" value="F:ATP binding"/>
    <property type="evidence" value="ECO:0007669"/>
    <property type="project" value="UniProtKB-KW"/>
</dbReference>
<evidence type="ECO:0000259" key="15">
    <source>
        <dbReference type="Pfam" id="PF02769"/>
    </source>
</evidence>
<organism evidence="16 17">
    <name type="scientific">Methyloglobulus morosus KoM1</name>
    <dbReference type="NCBI Taxonomy" id="1116472"/>
    <lineage>
        <taxon>Bacteria</taxon>
        <taxon>Pseudomonadati</taxon>
        <taxon>Pseudomonadota</taxon>
        <taxon>Gammaproteobacteria</taxon>
        <taxon>Methylococcales</taxon>
        <taxon>Methylococcaceae</taxon>
        <taxon>Methyloglobulus</taxon>
    </lineage>
</organism>
<evidence type="ECO:0000256" key="13">
    <source>
        <dbReference type="HAMAP-Rule" id="MF_00741"/>
    </source>
</evidence>
<dbReference type="GO" id="GO:0005829">
    <property type="term" value="C:cytosol"/>
    <property type="evidence" value="ECO:0007669"/>
    <property type="project" value="TreeGrafter"/>
</dbReference>
<name>V5E169_9GAMM</name>
<dbReference type="GO" id="GO:0006189">
    <property type="term" value="P:'de novo' IMP biosynthetic process"/>
    <property type="evidence" value="ECO:0007669"/>
    <property type="project" value="UniProtKB-UniRule"/>
</dbReference>
<dbReference type="InterPro" id="IPR004733">
    <property type="entry name" value="PurM_cligase"/>
</dbReference>
<keyword evidence="6 13" id="KW-0547">Nucleotide-binding</keyword>
<dbReference type="GO" id="GO:0046084">
    <property type="term" value="P:adenine biosynthetic process"/>
    <property type="evidence" value="ECO:0007669"/>
    <property type="project" value="TreeGrafter"/>
</dbReference>
<dbReference type="Pfam" id="PF00586">
    <property type="entry name" value="AIRS"/>
    <property type="match status" value="1"/>
</dbReference>
<evidence type="ECO:0000256" key="9">
    <source>
        <dbReference type="ARBA" id="ARBA00031908"/>
    </source>
</evidence>
<dbReference type="UniPathway" id="UPA00074">
    <property type="reaction ID" value="UER00129"/>
</dbReference>
<sequence length="363" mass="38147">MLSCTIPAYAILARELPLSEQNQDSLNYKSAGVDIEAGSALVERIKPIAARTRTAGVLAGLGGFGSMFELPLDRYQNPILVSGTDGVGTKLKLAIESGIHNTVGIDLVAMCVNDIIVQGAEPLFFLDYFATGKLDVDTAASVIEGIGTGCERAGAALVGGETAEMPGMYADGEYDLAGFCVGIVEKSKIIDGSKVKAGDKLIGIASSGPHSNGYSLIRKILEHSKSALSDPFEGSTLGKTLLEPTRIYVKSLLSLLDQVPVHALAHITGGGITENLPRVLPEGIAAQINLSSWEFPPIFQWLQQQGNVSQADMLTTFNCGVGMIVVVPAEQAYAAIRYLERVGETAFSIGGLVESAGKAGVIY</sequence>
<accession>V5E169</accession>
<dbReference type="Gene3D" id="3.30.1330.10">
    <property type="entry name" value="PurM-like, N-terminal domain"/>
    <property type="match status" value="1"/>
</dbReference>
<evidence type="ECO:0000256" key="11">
    <source>
        <dbReference type="ARBA" id="ARBA00033093"/>
    </source>
</evidence>
<dbReference type="AlphaFoldDB" id="V5E169"/>
<evidence type="ECO:0000256" key="6">
    <source>
        <dbReference type="ARBA" id="ARBA00022741"/>
    </source>
</evidence>
<keyword evidence="8 13" id="KW-0067">ATP-binding</keyword>
<evidence type="ECO:0000256" key="8">
    <source>
        <dbReference type="ARBA" id="ARBA00022840"/>
    </source>
</evidence>
<evidence type="ECO:0000256" key="12">
    <source>
        <dbReference type="ARBA" id="ARBA00049057"/>
    </source>
</evidence>
<proteinExistence type="inferred from homology"/>
<evidence type="ECO:0000256" key="3">
    <source>
        <dbReference type="ARBA" id="ARBA00013047"/>
    </source>
</evidence>
<dbReference type="FunFam" id="3.30.1330.10:FF:000001">
    <property type="entry name" value="Phosphoribosylformylglycinamidine cyclo-ligase"/>
    <property type="match status" value="1"/>
</dbReference>
<dbReference type="GO" id="GO:0004637">
    <property type="term" value="F:phosphoribosylamine-glycine ligase activity"/>
    <property type="evidence" value="ECO:0007669"/>
    <property type="project" value="TreeGrafter"/>
</dbReference>
<dbReference type="InterPro" id="IPR036676">
    <property type="entry name" value="PurM-like_C_sf"/>
</dbReference>
<keyword evidence="7 13" id="KW-0658">Purine biosynthesis</keyword>
<evidence type="ECO:0000256" key="2">
    <source>
        <dbReference type="ARBA" id="ARBA00010280"/>
    </source>
</evidence>
<dbReference type="EC" id="6.3.3.1" evidence="3 13"/>
<dbReference type="Pfam" id="PF02769">
    <property type="entry name" value="AIRS_C"/>
    <property type="match status" value="1"/>
</dbReference>
<reference evidence="16 17" key="1">
    <citation type="journal article" date="2013" name="Genome Announc.">
        <title>Draft Genome Sequence of the Methanotrophic Gammaproteobacterium Methyloglobulus morosus DSM 22980 Strain KoM1.</title>
        <authorList>
            <person name="Poehlein A."/>
            <person name="Deutzmann J.S."/>
            <person name="Daniel R."/>
            <person name="Simeonova D.D."/>
        </authorList>
    </citation>
    <scope>NUCLEOTIDE SEQUENCE [LARGE SCALE GENOMIC DNA]</scope>
    <source>
        <strain evidence="16 17">KoM1</strain>
    </source>
</reference>
<evidence type="ECO:0000313" key="17">
    <source>
        <dbReference type="Proteomes" id="UP000017842"/>
    </source>
</evidence>
<evidence type="ECO:0000256" key="1">
    <source>
        <dbReference type="ARBA" id="ARBA00004686"/>
    </source>
</evidence>
<dbReference type="CDD" id="cd02196">
    <property type="entry name" value="PurM"/>
    <property type="match status" value="1"/>
</dbReference>
<dbReference type="PANTHER" id="PTHR10520">
    <property type="entry name" value="TRIFUNCTIONAL PURINE BIOSYNTHETIC PROTEIN ADENOSINE-3-RELATED"/>
    <property type="match status" value="1"/>
</dbReference>
<comment type="caution">
    <text evidence="16">The sequence shown here is derived from an EMBL/GenBank/DDBJ whole genome shotgun (WGS) entry which is preliminary data.</text>
</comment>
<dbReference type="PANTHER" id="PTHR10520:SF12">
    <property type="entry name" value="TRIFUNCTIONAL PURINE BIOSYNTHETIC PROTEIN ADENOSINE-3"/>
    <property type="match status" value="1"/>
</dbReference>
<comment type="pathway">
    <text evidence="1 13">Purine metabolism; IMP biosynthesis via de novo pathway; 5-amino-1-(5-phospho-D-ribosyl)imidazole from N(2)-formyl-N(1)-(5-phospho-D-ribosyl)glycinamide: step 2/2.</text>
</comment>
<dbReference type="Gene3D" id="3.90.650.10">
    <property type="entry name" value="PurM-like C-terminal domain"/>
    <property type="match status" value="1"/>
</dbReference>
<feature type="domain" description="PurM-like N-terminal" evidence="14">
    <location>
        <begin position="80"/>
        <end position="184"/>
    </location>
</feature>
<comment type="similarity">
    <text evidence="2 13">Belongs to the AIR synthase family.</text>
</comment>
<dbReference type="Proteomes" id="UP000017842">
    <property type="component" value="Unassembled WGS sequence"/>
</dbReference>
<keyword evidence="13" id="KW-0963">Cytoplasm</keyword>
<dbReference type="InterPro" id="IPR010918">
    <property type="entry name" value="PurM-like_C_dom"/>
</dbReference>
<feature type="domain" description="PurM-like C-terminal" evidence="15">
    <location>
        <begin position="196"/>
        <end position="357"/>
    </location>
</feature>
<comment type="catalytic activity">
    <reaction evidence="12 13">
        <text>2-formamido-N(1)-(5-O-phospho-beta-D-ribosyl)acetamidine + ATP = 5-amino-1-(5-phospho-beta-D-ribosyl)imidazole + ADP + phosphate + H(+)</text>
        <dbReference type="Rhea" id="RHEA:23032"/>
        <dbReference type="ChEBI" id="CHEBI:15378"/>
        <dbReference type="ChEBI" id="CHEBI:30616"/>
        <dbReference type="ChEBI" id="CHEBI:43474"/>
        <dbReference type="ChEBI" id="CHEBI:137981"/>
        <dbReference type="ChEBI" id="CHEBI:147287"/>
        <dbReference type="ChEBI" id="CHEBI:456216"/>
        <dbReference type="EC" id="6.3.3.1"/>
    </reaction>
</comment>
<evidence type="ECO:0000256" key="5">
    <source>
        <dbReference type="ARBA" id="ARBA00022598"/>
    </source>
</evidence>
<dbReference type="HAMAP" id="MF_00741">
    <property type="entry name" value="AIRS"/>
    <property type="match status" value="1"/>
</dbReference>
<dbReference type="InterPro" id="IPR016188">
    <property type="entry name" value="PurM-like_N"/>
</dbReference>